<dbReference type="InterPro" id="IPR052026">
    <property type="entry name" value="ExeA_AAA_ATPase_DNA-bind"/>
</dbReference>
<keyword evidence="2" id="KW-0472">Membrane</keyword>
<dbReference type="SMART" id="SM00382">
    <property type="entry name" value="AAA"/>
    <property type="match status" value="1"/>
</dbReference>
<dbReference type="InterPro" id="IPR003593">
    <property type="entry name" value="AAA+_ATPase"/>
</dbReference>
<dbReference type="PANTHER" id="PTHR35894">
    <property type="entry name" value="GENERAL SECRETION PATHWAY PROTEIN A-RELATED"/>
    <property type="match status" value="1"/>
</dbReference>
<feature type="transmembrane region" description="Helical" evidence="2">
    <location>
        <begin position="279"/>
        <end position="297"/>
    </location>
</feature>
<feature type="compositionally biased region" description="Acidic residues" evidence="1">
    <location>
        <begin position="402"/>
        <end position="412"/>
    </location>
</feature>
<accession>W4MDE6</accession>
<dbReference type="HOGENOM" id="CLU_024125_2_2_7"/>
<dbReference type="PANTHER" id="PTHR35894:SF1">
    <property type="entry name" value="PHOSPHORIBULOKINASE _ URIDINE KINASE FAMILY"/>
    <property type="match status" value="1"/>
</dbReference>
<keyword evidence="5" id="KW-1185">Reference proteome</keyword>
<dbReference type="InterPro" id="IPR018392">
    <property type="entry name" value="LysM"/>
</dbReference>
<dbReference type="InterPro" id="IPR049945">
    <property type="entry name" value="AAA_22"/>
</dbReference>
<organism evidence="4 5">
    <name type="scientific">Candidatus Entotheonella gemina</name>
    <dbReference type="NCBI Taxonomy" id="1429439"/>
    <lineage>
        <taxon>Bacteria</taxon>
        <taxon>Pseudomonadati</taxon>
        <taxon>Nitrospinota/Tectimicrobiota group</taxon>
        <taxon>Candidatus Tectimicrobiota</taxon>
        <taxon>Candidatus Entotheonellia</taxon>
        <taxon>Candidatus Entotheonellales</taxon>
        <taxon>Candidatus Entotheonellaceae</taxon>
        <taxon>Candidatus Entotheonella</taxon>
    </lineage>
</organism>
<proteinExistence type="predicted"/>
<keyword evidence="2" id="KW-0812">Transmembrane</keyword>
<dbReference type="PROSITE" id="PS51782">
    <property type="entry name" value="LYSM"/>
    <property type="match status" value="1"/>
</dbReference>
<dbReference type="AlphaFoldDB" id="W4MDE6"/>
<evidence type="ECO:0000259" key="3">
    <source>
        <dbReference type="PROSITE" id="PS51782"/>
    </source>
</evidence>
<evidence type="ECO:0000256" key="1">
    <source>
        <dbReference type="SAM" id="MobiDB-lite"/>
    </source>
</evidence>
<keyword evidence="2" id="KW-1133">Transmembrane helix</keyword>
<dbReference type="SUPFAM" id="SSF52540">
    <property type="entry name" value="P-loop containing nucleoside triphosphate hydrolases"/>
    <property type="match status" value="1"/>
</dbReference>
<name>W4MDE6_9BACT</name>
<dbReference type="Pfam" id="PF13401">
    <property type="entry name" value="AAA_22"/>
    <property type="match status" value="1"/>
</dbReference>
<evidence type="ECO:0000313" key="5">
    <source>
        <dbReference type="Proteomes" id="UP000019140"/>
    </source>
</evidence>
<protein>
    <recommendedName>
        <fullName evidence="3">LysM domain-containing protein</fullName>
    </recommendedName>
</protein>
<evidence type="ECO:0000256" key="2">
    <source>
        <dbReference type="SAM" id="Phobius"/>
    </source>
</evidence>
<gene>
    <name evidence="4" type="ORF">ETSY2_05910</name>
</gene>
<dbReference type="GO" id="GO:0016887">
    <property type="term" value="F:ATP hydrolysis activity"/>
    <property type="evidence" value="ECO:0007669"/>
    <property type="project" value="InterPro"/>
</dbReference>
<reference evidence="4 5" key="1">
    <citation type="journal article" date="2014" name="Nature">
        <title>An environmental bacterial taxon with a large and distinct metabolic repertoire.</title>
        <authorList>
            <person name="Wilson M.C."/>
            <person name="Mori T."/>
            <person name="Ruckert C."/>
            <person name="Uria A.R."/>
            <person name="Helf M.J."/>
            <person name="Takada K."/>
            <person name="Gernert C."/>
            <person name="Steffens U.A."/>
            <person name="Heycke N."/>
            <person name="Schmitt S."/>
            <person name="Rinke C."/>
            <person name="Helfrich E.J."/>
            <person name="Brachmann A.O."/>
            <person name="Gurgui C."/>
            <person name="Wakimoto T."/>
            <person name="Kracht M."/>
            <person name="Crusemann M."/>
            <person name="Hentschel U."/>
            <person name="Abe I."/>
            <person name="Matsunaga S."/>
            <person name="Kalinowski J."/>
            <person name="Takeyama H."/>
            <person name="Piel J."/>
        </authorList>
    </citation>
    <scope>NUCLEOTIDE SEQUENCE [LARGE SCALE GENOMIC DNA]</scope>
    <source>
        <strain evidence="5">TSY2</strain>
    </source>
</reference>
<dbReference type="Proteomes" id="UP000019140">
    <property type="component" value="Unassembled WGS sequence"/>
</dbReference>
<feature type="domain" description="LysM" evidence="3">
    <location>
        <begin position="417"/>
        <end position="467"/>
    </location>
</feature>
<sequence>MYLEFYGLRKAPFQITPDPDFLFLSPSHKVALGAIIYGIEERQGFVVITGEVGLGKTTILRSYLERVDPHQLRTICIFNANVSFEGLLKTLYAEFDLEYHTDDLFENVKQLHSILIQEYEQGRNVALIIDEAQNMPIETLSHLLMLSNLETSTEKLLQIVLIGQPEFENTLNRQELRQLKQRLVIHEKIDALTSQESLAYIHHRLDKVKTHTEPIFHHKAEALLIKASKGTPRVLNTLCTNALIAGVGYQEKPVSTRTVKQVTDNLLGTRRTSTGLHPWRYLFVALGILLLLCILWLSPIGKYITRPPMIPAARDMLLTRFKGFMPSWIQAKLPKSDPMVSPAPEPIAPPAPEPMAEPPEPIPPEPEPPVVSTSTQKPEDADPQPSTEQSDDPSRNGLQPEDIPEEPVDTEDNGFPLTISVSPGEDISDIALEIYGFANDELFDLIKQSNPNVEDLKSIKVGDKLLLPALPKALEKYRGT</sequence>
<dbReference type="Gene3D" id="3.40.50.300">
    <property type="entry name" value="P-loop containing nucleotide triphosphate hydrolases"/>
    <property type="match status" value="1"/>
</dbReference>
<dbReference type="EMBL" id="AZHX01000242">
    <property type="protein sequence ID" value="ETX08344.1"/>
    <property type="molecule type" value="Genomic_DNA"/>
</dbReference>
<feature type="region of interest" description="Disordered" evidence="1">
    <location>
        <begin position="335"/>
        <end position="421"/>
    </location>
</feature>
<dbReference type="PATRIC" id="fig|1429439.4.peg.1006"/>
<evidence type="ECO:0000313" key="4">
    <source>
        <dbReference type="EMBL" id="ETX08344.1"/>
    </source>
</evidence>
<dbReference type="InterPro" id="IPR027417">
    <property type="entry name" value="P-loop_NTPase"/>
</dbReference>
<feature type="compositionally biased region" description="Pro residues" evidence="1">
    <location>
        <begin position="341"/>
        <end position="369"/>
    </location>
</feature>
<comment type="caution">
    <text evidence="4">The sequence shown here is derived from an EMBL/GenBank/DDBJ whole genome shotgun (WGS) entry which is preliminary data.</text>
</comment>